<dbReference type="PANTHER" id="PTHR21314">
    <property type="entry name" value="QUEUOSINE 5'-PHOSPHATE N-GLYCOSYLASE_HYDROLASE-RELATED"/>
    <property type="match status" value="1"/>
</dbReference>
<reference evidence="7 8" key="1">
    <citation type="journal article" date="2016" name="Nat. Commun.">
        <title>Extremotolerant tardigrade genome and improved radiotolerance of human cultured cells by tardigrade-unique protein.</title>
        <authorList>
            <person name="Hashimoto T."/>
            <person name="Horikawa D.D."/>
            <person name="Saito Y."/>
            <person name="Kuwahara H."/>
            <person name="Kozuka-Hata H."/>
            <person name="Shin-I T."/>
            <person name="Minakuchi Y."/>
            <person name="Ohishi K."/>
            <person name="Motoyama A."/>
            <person name="Aizu T."/>
            <person name="Enomoto A."/>
            <person name="Kondo K."/>
            <person name="Tanaka S."/>
            <person name="Hara Y."/>
            <person name="Koshikawa S."/>
            <person name="Sagara H."/>
            <person name="Miura T."/>
            <person name="Yokobori S."/>
            <person name="Miyagawa K."/>
            <person name="Suzuki Y."/>
            <person name="Kubo T."/>
            <person name="Oyama M."/>
            <person name="Kohara Y."/>
            <person name="Fujiyama A."/>
            <person name="Arakawa K."/>
            <person name="Katayama T."/>
            <person name="Toyoda A."/>
            <person name="Kunieda T."/>
        </authorList>
    </citation>
    <scope>NUCLEOTIDE SEQUENCE [LARGE SCALE GENOMIC DNA]</scope>
    <source>
        <strain evidence="7 8">YOKOZUNA-1</strain>
    </source>
</reference>
<accession>A0A1D1UZP3</accession>
<evidence type="ECO:0000256" key="2">
    <source>
        <dbReference type="ARBA" id="ARBA00035119"/>
    </source>
</evidence>
<evidence type="ECO:0000256" key="5">
    <source>
        <dbReference type="ARBA" id="ARBA00048204"/>
    </source>
</evidence>
<dbReference type="AlphaFoldDB" id="A0A1D1UZP3"/>
<name>A0A1D1UZP3_RAMVA</name>
<dbReference type="OrthoDB" id="416777at2759"/>
<comment type="similarity">
    <text evidence="2 6">Belongs to the QNG1 protein family.</text>
</comment>
<dbReference type="GO" id="GO:0006400">
    <property type="term" value="P:tRNA modification"/>
    <property type="evidence" value="ECO:0007669"/>
    <property type="project" value="TreeGrafter"/>
</dbReference>
<keyword evidence="8" id="KW-1185">Reference proteome</keyword>
<dbReference type="GO" id="GO:0016787">
    <property type="term" value="F:hydrolase activity"/>
    <property type="evidence" value="ECO:0007669"/>
    <property type="project" value="UniProtKB-KW"/>
</dbReference>
<evidence type="ECO:0000256" key="1">
    <source>
        <dbReference type="ARBA" id="ARBA00022801"/>
    </source>
</evidence>
<dbReference type="Proteomes" id="UP000186922">
    <property type="component" value="Unassembled WGS sequence"/>
</dbReference>
<dbReference type="EMBL" id="BDGG01000002">
    <property type="protein sequence ID" value="GAU93132.1"/>
    <property type="molecule type" value="Genomic_DNA"/>
</dbReference>
<gene>
    <name evidence="7" type="primary">RvY_05118-1</name>
    <name evidence="7" type="synonym">RvY_05118.1</name>
    <name evidence="7" type="ORF">RvY_05118</name>
</gene>
<evidence type="ECO:0000313" key="8">
    <source>
        <dbReference type="Proteomes" id="UP000186922"/>
    </source>
</evidence>
<comment type="function">
    <text evidence="6">Catalyzes the hydrolysis of queuosine 5'-phosphate, releasing the nucleobase queuine (q). Is required for salvage of queuine from exogenous queuosine (Q) that is imported and then converted to queuosine 5'-phosphate intracellularly.</text>
</comment>
<sequence length="355" mass="41115">MIVKSMEDSSSPSTSSRSSLVRRSAKFIAGSSSEVTINHSAVGKLAHLLADRYNKHDMSPECWKNHELHPKTADASAVDWIFVIDSVNFSFWSEVEDPEAPDRFMLEYKNKLWTGYWSCCAAVNRALDEGIPLLNADYLVQIDDEHVRYIFRTTKGVMPMLAERTRNLREVGRILKEKYEGSFTNCVTKSQNSSQTLIQSILTDFPCFRDEGIYKNERVAFYKRAQILVADIWACFEGKGLGTFHDIDQLTIFADYRIPQVLNYFGLTTYSQDLQRKLNENCMFKYGSDDEIQIRGCAIHACELLVQELNRLLENQTIPSHVNAIMLDFYLWDYVQLHEEDIRKTPYHKVRCIYY</sequence>
<evidence type="ECO:0000256" key="3">
    <source>
        <dbReference type="ARBA" id="ARBA00035306"/>
    </source>
</evidence>
<dbReference type="InterPro" id="IPR019438">
    <property type="entry name" value="Q_salvage"/>
</dbReference>
<comment type="catalytic activity">
    <reaction evidence="5 6">
        <text>queuosine 5'-phosphate + H2O = queuine + D-ribose 5-phosphate</text>
        <dbReference type="Rhea" id="RHEA:75387"/>
        <dbReference type="ChEBI" id="CHEBI:15377"/>
        <dbReference type="ChEBI" id="CHEBI:17433"/>
        <dbReference type="ChEBI" id="CHEBI:78346"/>
        <dbReference type="ChEBI" id="CHEBI:194371"/>
    </reaction>
    <physiologicalReaction direction="left-to-right" evidence="5 6">
        <dbReference type="Rhea" id="RHEA:75388"/>
    </physiologicalReaction>
</comment>
<comment type="caution">
    <text evidence="7">The sequence shown here is derived from an EMBL/GenBank/DDBJ whole genome shotgun (WGS) entry which is preliminary data.</text>
</comment>
<protein>
    <recommendedName>
        <fullName evidence="3 6">Queuosine 5'-phosphate N-glycosylase/hydrolase</fullName>
        <ecNumber evidence="6">3.2.2.-</ecNumber>
    </recommendedName>
    <alternativeName>
        <fullName evidence="4 6">Queuosine-nucleotide N-glycosylase/hydrolase</fullName>
    </alternativeName>
</protein>
<evidence type="ECO:0000313" key="7">
    <source>
        <dbReference type="EMBL" id="GAU93132.1"/>
    </source>
</evidence>
<dbReference type="STRING" id="947166.A0A1D1UZP3"/>
<dbReference type="PANTHER" id="PTHR21314:SF0">
    <property type="entry name" value="QUEUOSINE 5'-PHOSPHATE N-GLYCOSYLASE_HYDROLASE"/>
    <property type="match status" value="1"/>
</dbReference>
<evidence type="ECO:0000256" key="6">
    <source>
        <dbReference type="RuleBase" id="RU365002"/>
    </source>
</evidence>
<keyword evidence="1 6" id="KW-0378">Hydrolase</keyword>
<organism evidence="7 8">
    <name type="scientific">Ramazzottius varieornatus</name>
    <name type="common">Water bear</name>
    <name type="synonym">Tardigrade</name>
    <dbReference type="NCBI Taxonomy" id="947166"/>
    <lineage>
        <taxon>Eukaryota</taxon>
        <taxon>Metazoa</taxon>
        <taxon>Ecdysozoa</taxon>
        <taxon>Tardigrada</taxon>
        <taxon>Eutardigrada</taxon>
        <taxon>Parachela</taxon>
        <taxon>Hypsibioidea</taxon>
        <taxon>Ramazzottiidae</taxon>
        <taxon>Ramazzottius</taxon>
    </lineage>
</organism>
<dbReference type="EC" id="3.2.2.-" evidence="6"/>
<proteinExistence type="inferred from homology"/>
<evidence type="ECO:0000256" key="4">
    <source>
        <dbReference type="ARBA" id="ARBA00035393"/>
    </source>
</evidence>
<dbReference type="Pfam" id="PF10343">
    <property type="entry name" value="Q_salvage"/>
    <property type="match status" value="1"/>
</dbReference>